<proteinExistence type="predicted"/>
<evidence type="ECO:0000256" key="9">
    <source>
        <dbReference type="SAM" id="SignalP"/>
    </source>
</evidence>
<evidence type="ECO:0000256" key="7">
    <source>
        <dbReference type="ARBA" id="ARBA00023326"/>
    </source>
</evidence>
<evidence type="ECO:0000256" key="5">
    <source>
        <dbReference type="ARBA" id="ARBA00023277"/>
    </source>
</evidence>
<dbReference type="OrthoDB" id="4334655at2"/>
<keyword evidence="7" id="KW-0624">Polysaccharide degradation</keyword>
<evidence type="ECO:0000256" key="3">
    <source>
        <dbReference type="ARBA" id="ARBA00022729"/>
    </source>
</evidence>
<keyword evidence="4" id="KW-0378">Hydrolase</keyword>
<gene>
    <name evidence="10" type="ORF">AQJ66_05000</name>
</gene>
<dbReference type="Proteomes" id="UP000053024">
    <property type="component" value="Unassembled WGS sequence"/>
</dbReference>
<organism evidence="10 11">
    <name type="scientific">Streptomyces bungoensis</name>
    <dbReference type="NCBI Taxonomy" id="285568"/>
    <lineage>
        <taxon>Bacteria</taxon>
        <taxon>Bacillati</taxon>
        <taxon>Actinomycetota</taxon>
        <taxon>Actinomycetes</taxon>
        <taxon>Kitasatosporales</taxon>
        <taxon>Streptomycetaceae</taxon>
        <taxon>Streptomyces</taxon>
    </lineage>
</organism>
<keyword evidence="5" id="KW-0119">Carbohydrate metabolism</keyword>
<dbReference type="GO" id="GO:0005576">
    <property type="term" value="C:extracellular region"/>
    <property type="evidence" value="ECO:0007669"/>
    <property type="project" value="UniProtKB-SubCell"/>
</dbReference>
<feature type="chain" id="PRO_5039670744" evidence="9">
    <location>
        <begin position="26"/>
        <end position="236"/>
    </location>
</feature>
<protein>
    <submittedName>
        <fullName evidence="10">Uncharacterized protein</fullName>
    </submittedName>
</protein>
<dbReference type="InterPro" id="IPR009939">
    <property type="entry name" value="Chitosanase_fungal"/>
</dbReference>
<dbReference type="Pfam" id="PF07335">
    <property type="entry name" value="Glyco_hydro_75"/>
    <property type="match status" value="1"/>
</dbReference>
<keyword evidence="2" id="KW-0964">Secreted</keyword>
<feature type="signal peptide" evidence="9">
    <location>
        <begin position="1"/>
        <end position="25"/>
    </location>
</feature>
<evidence type="ECO:0000313" key="11">
    <source>
        <dbReference type="Proteomes" id="UP000053024"/>
    </source>
</evidence>
<dbReference type="GO" id="GO:0016977">
    <property type="term" value="F:chitosanase activity"/>
    <property type="evidence" value="ECO:0007669"/>
    <property type="project" value="InterPro"/>
</dbReference>
<feature type="region of interest" description="Disordered" evidence="8">
    <location>
        <begin position="21"/>
        <end position="41"/>
    </location>
</feature>
<evidence type="ECO:0000256" key="2">
    <source>
        <dbReference type="ARBA" id="ARBA00022525"/>
    </source>
</evidence>
<dbReference type="GO" id="GO:0000272">
    <property type="term" value="P:polysaccharide catabolic process"/>
    <property type="evidence" value="ECO:0007669"/>
    <property type="project" value="UniProtKB-KW"/>
</dbReference>
<feature type="compositionally biased region" description="Basic and acidic residues" evidence="8">
    <location>
        <begin position="28"/>
        <end position="38"/>
    </location>
</feature>
<name>A0A101TBX4_9ACTN</name>
<comment type="caution">
    <text evidence="10">The sequence shown here is derived from an EMBL/GenBank/DDBJ whole genome shotgun (WGS) entry which is preliminary data.</text>
</comment>
<dbReference type="PANTHER" id="PTHR42061:SF6">
    <property type="entry name" value="ENDO-CHITOSANASE"/>
    <property type="match status" value="1"/>
</dbReference>
<keyword evidence="6" id="KW-0326">Glycosidase</keyword>
<dbReference type="AlphaFoldDB" id="A0A101TBX4"/>
<evidence type="ECO:0000256" key="6">
    <source>
        <dbReference type="ARBA" id="ARBA00023295"/>
    </source>
</evidence>
<accession>A0A101TBX4</accession>
<evidence type="ECO:0000256" key="8">
    <source>
        <dbReference type="SAM" id="MobiDB-lite"/>
    </source>
</evidence>
<sequence length="236" mass="25058">MRVPSLTLAAAGAALLAPTTLPAAAEPPQDRPAARSENVEAPSAVTAAALLDRLHTCTRVSRGRYRTDDGAPARVPVCGTRTAVYWKADLDVDCDGRPTGRCNRRTDPYFSAATAYQESGGRYLNAQSLPYIVLPAPSRIWDHRASGIGGGSVAAVIYRGRVQFAVVGDTGPRDLIGEASYATAKGLGIHPDPLRGGADEDVTYIVFKDARVTRMEDRRATKAAGERLARLFAHGG</sequence>
<evidence type="ECO:0000256" key="4">
    <source>
        <dbReference type="ARBA" id="ARBA00022801"/>
    </source>
</evidence>
<keyword evidence="11" id="KW-1185">Reference proteome</keyword>
<dbReference type="PANTHER" id="PTHR42061">
    <property type="entry name" value="ENDO-CHITOSANASE"/>
    <property type="match status" value="1"/>
</dbReference>
<comment type="subcellular location">
    <subcellularLocation>
        <location evidence="1">Secreted</location>
    </subcellularLocation>
</comment>
<dbReference type="STRING" id="285568.AQJ66_05000"/>
<reference evidence="10 11" key="1">
    <citation type="submission" date="2015-10" db="EMBL/GenBank/DDBJ databases">
        <title>Draft genome sequence of Streptomyces bungoensis DSM 41781, type strain for the species Streptomyces bungoensis.</title>
        <authorList>
            <person name="Ruckert C."/>
            <person name="Winkler A."/>
            <person name="Kalinowski J."/>
            <person name="Kampfer P."/>
            <person name="Glaeser S."/>
        </authorList>
    </citation>
    <scope>NUCLEOTIDE SEQUENCE [LARGE SCALE GENOMIC DNA]</scope>
    <source>
        <strain evidence="10 11">DSM 41781</strain>
    </source>
</reference>
<evidence type="ECO:0000256" key="1">
    <source>
        <dbReference type="ARBA" id="ARBA00004613"/>
    </source>
</evidence>
<keyword evidence="3 9" id="KW-0732">Signal</keyword>
<evidence type="ECO:0000313" key="10">
    <source>
        <dbReference type="EMBL" id="KUN89512.1"/>
    </source>
</evidence>
<dbReference type="EMBL" id="LMWX01000007">
    <property type="protein sequence ID" value="KUN89512.1"/>
    <property type="molecule type" value="Genomic_DNA"/>
</dbReference>
<dbReference type="RefSeq" id="WP_061917137.1">
    <property type="nucleotide sequence ID" value="NZ_JBEYBH010000005.1"/>
</dbReference>